<evidence type="ECO:0000256" key="1">
    <source>
        <dbReference type="SAM" id="MobiDB-lite"/>
    </source>
</evidence>
<accession>A0A9P6STX8</accession>
<comment type="caution">
    <text evidence="2">The sequence shown here is derived from an EMBL/GenBank/DDBJ whole genome shotgun (WGS) entry which is preliminary data.</text>
</comment>
<dbReference type="SUPFAM" id="SSF53067">
    <property type="entry name" value="Actin-like ATPase domain"/>
    <property type="match status" value="1"/>
</dbReference>
<evidence type="ECO:0000313" key="3">
    <source>
        <dbReference type="Proteomes" id="UP000749646"/>
    </source>
</evidence>
<proteinExistence type="predicted"/>
<name>A0A9P6STX8_9FUNG</name>
<sequence length="130" mass="14985">MAKQDMGMDLDEDNGGTVYPITPDKQYTSTPDYSDYKESFASKNIPLIIDNGSWQCRAGWASEDRPRLIFDNQIAKFRDRRGNIPTTYVGNDVYSDMQARNNVKSAFDQDIMCNPEIMVTISCYDYMRKH</sequence>
<dbReference type="EMBL" id="JAAAHW010000424">
    <property type="protein sequence ID" value="KAG0002629.1"/>
    <property type="molecule type" value="Genomic_DNA"/>
</dbReference>
<dbReference type="InterPro" id="IPR004000">
    <property type="entry name" value="Actin"/>
</dbReference>
<organism evidence="2 3">
    <name type="scientific">Modicella reniformis</name>
    <dbReference type="NCBI Taxonomy" id="1440133"/>
    <lineage>
        <taxon>Eukaryota</taxon>
        <taxon>Fungi</taxon>
        <taxon>Fungi incertae sedis</taxon>
        <taxon>Mucoromycota</taxon>
        <taxon>Mortierellomycotina</taxon>
        <taxon>Mortierellomycetes</taxon>
        <taxon>Mortierellales</taxon>
        <taxon>Mortierellaceae</taxon>
        <taxon>Modicella</taxon>
    </lineage>
</organism>
<dbReference type="InterPro" id="IPR043129">
    <property type="entry name" value="ATPase_NBD"/>
</dbReference>
<keyword evidence="3" id="KW-1185">Reference proteome</keyword>
<dbReference type="Proteomes" id="UP000749646">
    <property type="component" value="Unassembled WGS sequence"/>
</dbReference>
<dbReference type="Pfam" id="PF00022">
    <property type="entry name" value="Actin"/>
    <property type="match status" value="1"/>
</dbReference>
<reference evidence="2" key="1">
    <citation type="journal article" date="2020" name="Fungal Divers.">
        <title>Resolving the Mortierellaceae phylogeny through synthesis of multi-gene phylogenetics and phylogenomics.</title>
        <authorList>
            <person name="Vandepol N."/>
            <person name="Liber J."/>
            <person name="Desiro A."/>
            <person name="Na H."/>
            <person name="Kennedy M."/>
            <person name="Barry K."/>
            <person name="Grigoriev I.V."/>
            <person name="Miller A.N."/>
            <person name="O'Donnell K."/>
            <person name="Stajich J.E."/>
            <person name="Bonito G."/>
        </authorList>
    </citation>
    <scope>NUCLEOTIDE SEQUENCE</scope>
    <source>
        <strain evidence="2">MES-2147</strain>
    </source>
</reference>
<protein>
    <submittedName>
        <fullName evidence="2">Nuclear actin-protein involved in chromatin remodeling</fullName>
    </submittedName>
</protein>
<feature type="region of interest" description="Disordered" evidence="1">
    <location>
        <begin position="1"/>
        <end position="26"/>
    </location>
</feature>
<dbReference type="AlphaFoldDB" id="A0A9P6STX8"/>
<dbReference type="OrthoDB" id="7340501at2759"/>
<gene>
    <name evidence="2" type="primary">ARP5_1</name>
    <name evidence="2" type="ORF">BGZ65_002478</name>
</gene>
<evidence type="ECO:0000313" key="2">
    <source>
        <dbReference type="EMBL" id="KAG0002629.1"/>
    </source>
</evidence>
<dbReference type="Gene3D" id="3.30.420.40">
    <property type="match status" value="1"/>
</dbReference>